<dbReference type="InterPro" id="IPR006913">
    <property type="entry name" value="CENP-V/GFA"/>
</dbReference>
<dbReference type="InterPro" id="IPR011057">
    <property type="entry name" value="Mss4-like_sf"/>
</dbReference>
<organism evidence="6 7">
    <name type="scientific">Parasedimentitalea marina</name>
    <dbReference type="NCBI Taxonomy" id="2483033"/>
    <lineage>
        <taxon>Bacteria</taxon>
        <taxon>Pseudomonadati</taxon>
        <taxon>Pseudomonadota</taxon>
        <taxon>Alphaproteobacteria</taxon>
        <taxon>Rhodobacterales</taxon>
        <taxon>Paracoccaceae</taxon>
        <taxon>Parasedimentitalea</taxon>
    </lineage>
</organism>
<dbReference type="PROSITE" id="PS51891">
    <property type="entry name" value="CENP_V_GFA"/>
    <property type="match status" value="1"/>
</dbReference>
<dbReference type="EMBL" id="CP033219">
    <property type="protein sequence ID" value="AZV76732.1"/>
    <property type="molecule type" value="Genomic_DNA"/>
</dbReference>
<accession>A0A3T0MYA3</accession>
<dbReference type="Gene3D" id="3.90.1590.10">
    <property type="entry name" value="glutathione-dependent formaldehyde- activating enzyme (gfa)"/>
    <property type="match status" value="1"/>
</dbReference>
<dbReference type="GO" id="GO:0046872">
    <property type="term" value="F:metal ion binding"/>
    <property type="evidence" value="ECO:0007669"/>
    <property type="project" value="UniProtKB-KW"/>
</dbReference>
<dbReference type="Proteomes" id="UP000283063">
    <property type="component" value="Chromosome"/>
</dbReference>
<gene>
    <name evidence="6" type="ORF">EBB79_01665</name>
</gene>
<dbReference type="RefSeq" id="WP_127747172.1">
    <property type="nucleotide sequence ID" value="NZ_CP033219.1"/>
</dbReference>
<dbReference type="PANTHER" id="PTHR33337">
    <property type="entry name" value="GFA DOMAIN-CONTAINING PROTEIN"/>
    <property type="match status" value="1"/>
</dbReference>
<dbReference type="PROSITE" id="PS51257">
    <property type="entry name" value="PROKAR_LIPOPROTEIN"/>
    <property type="match status" value="1"/>
</dbReference>
<evidence type="ECO:0000256" key="2">
    <source>
        <dbReference type="ARBA" id="ARBA00022723"/>
    </source>
</evidence>
<evidence type="ECO:0000256" key="1">
    <source>
        <dbReference type="ARBA" id="ARBA00005495"/>
    </source>
</evidence>
<dbReference type="SUPFAM" id="SSF51316">
    <property type="entry name" value="Mss4-like"/>
    <property type="match status" value="1"/>
</dbReference>
<sequence>MVLPKPPLKGACLCGSVQITVTAPPLLTLACHCRDCQKLCASAYSLTTMFPSNSFSCTGDLTKGGLASNGRTHYFCTSCLNFVFSRIGGANQRINLRTSVLDDAASFEPFVELMTDEKMPWASVPAVHSFARFPETLEELQVLMDDYSKQ</sequence>
<reference evidence="6 7" key="1">
    <citation type="submission" date="2018-10" db="EMBL/GenBank/DDBJ databases">
        <title>Parasedimentitalea marina sp. nov., a psychrophilic bacterium isolated from deep seawater of the New Britain Trench.</title>
        <authorList>
            <person name="Cao J."/>
        </authorList>
    </citation>
    <scope>NUCLEOTIDE SEQUENCE [LARGE SCALE GENOMIC DNA]</scope>
    <source>
        <strain evidence="6 7">W43</strain>
    </source>
</reference>
<dbReference type="OrthoDB" id="9807246at2"/>
<keyword evidence="2" id="KW-0479">Metal-binding</keyword>
<dbReference type="PANTHER" id="PTHR33337:SF40">
    <property type="entry name" value="CENP-V_GFA DOMAIN-CONTAINING PROTEIN-RELATED"/>
    <property type="match status" value="1"/>
</dbReference>
<dbReference type="GO" id="GO:0016846">
    <property type="term" value="F:carbon-sulfur lyase activity"/>
    <property type="evidence" value="ECO:0007669"/>
    <property type="project" value="InterPro"/>
</dbReference>
<evidence type="ECO:0000256" key="4">
    <source>
        <dbReference type="ARBA" id="ARBA00023239"/>
    </source>
</evidence>
<dbReference type="Pfam" id="PF04828">
    <property type="entry name" value="GFA"/>
    <property type="match status" value="1"/>
</dbReference>
<keyword evidence="3" id="KW-0862">Zinc</keyword>
<dbReference type="KEGG" id="sedi:EBB79_01665"/>
<evidence type="ECO:0000256" key="3">
    <source>
        <dbReference type="ARBA" id="ARBA00022833"/>
    </source>
</evidence>
<protein>
    <submittedName>
        <fullName evidence="6">GFA family protein</fullName>
    </submittedName>
</protein>
<keyword evidence="7" id="KW-1185">Reference proteome</keyword>
<keyword evidence="4" id="KW-0456">Lyase</keyword>
<name>A0A3T0MYA3_9RHOB</name>
<comment type="similarity">
    <text evidence="1">Belongs to the Gfa family.</text>
</comment>
<dbReference type="AlphaFoldDB" id="A0A3T0MYA3"/>
<evidence type="ECO:0000259" key="5">
    <source>
        <dbReference type="PROSITE" id="PS51891"/>
    </source>
</evidence>
<evidence type="ECO:0000313" key="6">
    <source>
        <dbReference type="EMBL" id="AZV76732.1"/>
    </source>
</evidence>
<proteinExistence type="inferred from homology"/>
<feature type="domain" description="CENP-V/GFA" evidence="5">
    <location>
        <begin position="8"/>
        <end position="122"/>
    </location>
</feature>
<evidence type="ECO:0000313" key="7">
    <source>
        <dbReference type="Proteomes" id="UP000283063"/>
    </source>
</evidence>